<dbReference type="STRING" id="1261640.BHK98_01890"/>
<organism evidence="2 3">
    <name type="scientific">Hornefia porci</name>
    <dbReference type="NCBI Taxonomy" id="2652292"/>
    <lineage>
        <taxon>Bacteria</taxon>
        <taxon>Bacillati</taxon>
        <taxon>Bacillota</taxon>
        <taxon>Clostridia</taxon>
        <taxon>Peptostreptococcales</taxon>
        <taxon>Anaerovoracaceae</taxon>
        <taxon>Hornefia</taxon>
    </lineage>
</organism>
<keyword evidence="2" id="KW-0540">Nuclease</keyword>
<keyword evidence="3" id="KW-1185">Reference proteome</keyword>
<dbReference type="InterPro" id="IPR011856">
    <property type="entry name" value="tRNA_endonuc-like_dom_sf"/>
</dbReference>
<dbReference type="InterPro" id="IPR007560">
    <property type="entry name" value="Restrct_endonuc_IV_Mrr"/>
</dbReference>
<keyword evidence="2" id="KW-0255">Endonuclease</keyword>
<dbReference type="GO" id="GO:0009307">
    <property type="term" value="P:DNA restriction-modification system"/>
    <property type="evidence" value="ECO:0007669"/>
    <property type="project" value="InterPro"/>
</dbReference>
<dbReference type="Gene3D" id="3.40.1350.10">
    <property type="match status" value="1"/>
</dbReference>
<evidence type="ECO:0000313" key="3">
    <source>
        <dbReference type="Proteomes" id="UP000187404"/>
    </source>
</evidence>
<dbReference type="GO" id="GO:0004519">
    <property type="term" value="F:endonuclease activity"/>
    <property type="evidence" value="ECO:0007669"/>
    <property type="project" value="UniProtKB-KW"/>
</dbReference>
<evidence type="ECO:0000313" key="2">
    <source>
        <dbReference type="EMBL" id="OLR56901.1"/>
    </source>
</evidence>
<accession>A0A1Q9JL65</accession>
<dbReference type="EMBL" id="MJIE01000001">
    <property type="protein sequence ID" value="OLR56901.1"/>
    <property type="molecule type" value="Genomic_DNA"/>
</dbReference>
<protein>
    <submittedName>
        <fullName evidence="2">Restriction endonuclease</fullName>
    </submittedName>
</protein>
<dbReference type="OrthoDB" id="9803736at2"/>
<comment type="caution">
    <text evidence="2">The sequence shown here is derived from an EMBL/GenBank/DDBJ whole genome shotgun (WGS) entry which is preliminary data.</text>
</comment>
<dbReference type="GO" id="GO:0003677">
    <property type="term" value="F:DNA binding"/>
    <property type="evidence" value="ECO:0007669"/>
    <property type="project" value="InterPro"/>
</dbReference>
<gene>
    <name evidence="2" type="ORF">BHK98_01890</name>
</gene>
<name>A0A1Q9JL65_9FIRM</name>
<reference evidence="2 3" key="1">
    <citation type="journal article" date="2016" name="Appl. Environ. Microbiol.">
        <title>Function and Phylogeny of Bacterial Butyryl Coenzyme A:Acetate Transferases and Their Diversity in the Proximal Colon of Swine.</title>
        <authorList>
            <person name="Trachsel J."/>
            <person name="Bayles D.O."/>
            <person name="Looft T."/>
            <person name="Levine U.Y."/>
            <person name="Allen H.K."/>
        </authorList>
    </citation>
    <scope>NUCLEOTIDE SEQUENCE [LARGE SCALE GENOMIC DNA]</scope>
    <source>
        <strain evidence="2 3">68-3-10</strain>
    </source>
</reference>
<sequence>MPDWRFQRTRISRKHIDGLFATTARFSQKAKDYANTHHIILVDGERLVKLMIEYNSCVSARKFFEIKAIDTDALAEYQDD</sequence>
<dbReference type="AlphaFoldDB" id="A0A1Q9JL65"/>
<dbReference type="Proteomes" id="UP000187404">
    <property type="component" value="Unassembled WGS sequence"/>
</dbReference>
<feature type="domain" description="Restriction endonuclease type IV Mrr" evidence="1">
    <location>
        <begin position="8"/>
        <end position="51"/>
    </location>
</feature>
<keyword evidence="2" id="KW-0378">Hydrolase</keyword>
<dbReference type="Pfam" id="PF04471">
    <property type="entry name" value="Mrr_cat"/>
    <property type="match status" value="1"/>
</dbReference>
<evidence type="ECO:0000259" key="1">
    <source>
        <dbReference type="Pfam" id="PF04471"/>
    </source>
</evidence>
<proteinExistence type="predicted"/>